<dbReference type="eggNOG" id="COG3356">
    <property type="taxonomic scope" value="Bacteria"/>
</dbReference>
<feature type="chain" id="PRO_5003034572" description="Neutral/alkaline non-lysosomal ceramidase N-terminal domain-containing protein" evidence="1">
    <location>
        <begin position="25"/>
        <end position="479"/>
    </location>
</feature>
<keyword evidence="1" id="KW-0732">Signal</keyword>
<dbReference type="Pfam" id="PF04734">
    <property type="entry name" value="Ceramidase_alk"/>
    <property type="match status" value="1"/>
</dbReference>
<evidence type="ECO:0000313" key="3">
    <source>
        <dbReference type="EMBL" id="ADB17008.1"/>
    </source>
</evidence>
<keyword evidence="4" id="KW-1185">Reference proteome</keyword>
<dbReference type="HOGENOM" id="CLU_030011_5_0_0"/>
<sequence precursor="true">MFGSPRARSLAALALLFLAASALASPCWAILPPLQVGAAVIDITPPEPYRMSGYFYERLSTGTHDPLYARALVLQQGELTTVLIVCDLIGVSRELTTEARSQIAHKLSIDEQHIVIAATHSHTGPLYGGVLLDWWKAKQAAAAEQVKPELDYPKFLVEKLVQVASDAAQKLETTTIEYATGHETSISFNRRFVMQDGSVRFNPGKLNPQIVRVAGPIDPDVGVVLFKTGDKVAASLVNFALHLDTVGGTEFSADYPKYLHDAIAAKLGNQCTSIFGLGCCGDINHIDVSHNRPQKGQEEAARIGAQLASAVTKGLEKTETRMGAQLAASMRVVEVPVQVYSEEQLAKAKSQLALVGTKELGFLEQVEATKIVDLAARYQGKPLPVRLNCIALSRDVAIVCLPGEVFTELGLAIKEKSPFKQTLVLELCNDAPAYIPTKKAFVEGSYEVVNSRVASGGGELLVESAVEMLLSLHQAAGAR</sequence>
<dbReference type="InterPro" id="IPR031329">
    <property type="entry name" value="NEUT/ALK_ceramidase_N"/>
</dbReference>
<organism evidence="3 4">
    <name type="scientific">Pirellula staleyi (strain ATCC 27377 / DSM 6068 / ICPB 4128)</name>
    <name type="common">Pirella staleyi</name>
    <dbReference type="NCBI Taxonomy" id="530564"/>
    <lineage>
        <taxon>Bacteria</taxon>
        <taxon>Pseudomonadati</taxon>
        <taxon>Planctomycetota</taxon>
        <taxon>Planctomycetia</taxon>
        <taxon>Pirellulales</taxon>
        <taxon>Pirellulaceae</taxon>
        <taxon>Pirellula</taxon>
    </lineage>
</organism>
<dbReference type="KEGG" id="psl:Psta_2338"/>
<evidence type="ECO:0000313" key="4">
    <source>
        <dbReference type="Proteomes" id="UP000001887"/>
    </source>
</evidence>
<protein>
    <recommendedName>
        <fullName evidence="2">Neutral/alkaline non-lysosomal ceramidase N-terminal domain-containing protein</fullName>
    </recommendedName>
</protein>
<dbReference type="OrthoDB" id="9790058at2"/>
<feature type="domain" description="Neutral/alkaline non-lysosomal ceramidase N-terminal" evidence="2">
    <location>
        <begin position="35"/>
        <end position="191"/>
    </location>
</feature>
<evidence type="ECO:0000256" key="1">
    <source>
        <dbReference type="SAM" id="SignalP"/>
    </source>
</evidence>
<evidence type="ECO:0000259" key="2">
    <source>
        <dbReference type="Pfam" id="PF04734"/>
    </source>
</evidence>
<accession>D2R3Q4</accession>
<proteinExistence type="predicted"/>
<name>D2R3Q4_PIRSD</name>
<gene>
    <name evidence="3" type="ordered locus">Psta_2338</name>
</gene>
<reference evidence="3 4" key="1">
    <citation type="journal article" date="2009" name="Stand. Genomic Sci.">
        <title>Complete genome sequence of Pirellula staleyi type strain (ATCC 27377).</title>
        <authorList>
            <person name="Clum A."/>
            <person name="Tindall B.J."/>
            <person name="Sikorski J."/>
            <person name="Ivanova N."/>
            <person name="Mavrommatis K."/>
            <person name="Lucas S."/>
            <person name="Glavina del Rio T."/>
            <person name="Nolan M."/>
            <person name="Chen F."/>
            <person name="Tice H."/>
            <person name="Pitluck S."/>
            <person name="Cheng J.F."/>
            <person name="Chertkov O."/>
            <person name="Brettin T."/>
            <person name="Han C."/>
            <person name="Detter J.C."/>
            <person name="Kuske C."/>
            <person name="Bruce D."/>
            <person name="Goodwin L."/>
            <person name="Ovchinikova G."/>
            <person name="Pati A."/>
            <person name="Mikhailova N."/>
            <person name="Chen A."/>
            <person name="Palaniappan K."/>
            <person name="Land M."/>
            <person name="Hauser L."/>
            <person name="Chang Y.J."/>
            <person name="Jeffries C.D."/>
            <person name="Chain P."/>
            <person name="Rohde M."/>
            <person name="Goker M."/>
            <person name="Bristow J."/>
            <person name="Eisen J.A."/>
            <person name="Markowitz V."/>
            <person name="Hugenholtz P."/>
            <person name="Kyrpides N.C."/>
            <person name="Klenk H.P."/>
            <person name="Lapidus A."/>
        </authorList>
    </citation>
    <scope>NUCLEOTIDE SEQUENCE [LARGE SCALE GENOMIC DNA]</scope>
    <source>
        <strain evidence="4">ATCC 27377 / DSM 6068 / ICPB 4128</strain>
    </source>
</reference>
<dbReference type="EMBL" id="CP001848">
    <property type="protein sequence ID" value="ADB17008.1"/>
    <property type="molecule type" value="Genomic_DNA"/>
</dbReference>
<feature type="signal peptide" evidence="1">
    <location>
        <begin position="1"/>
        <end position="24"/>
    </location>
</feature>
<dbReference type="STRING" id="530564.Psta_2338"/>
<dbReference type="AlphaFoldDB" id="D2R3Q4"/>
<dbReference type="Proteomes" id="UP000001887">
    <property type="component" value="Chromosome"/>
</dbReference>